<protein>
    <submittedName>
        <fullName evidence="1">Uncharacterized protein</fullName>
    </submittedName>
</protein>
<dbReference type="RefSeq" id="WP_067001296.1">
    <property type="nucleotide sequence ID" value="NZ_BNDU01000006.1"/>
</dbReference>
<comment type="caution">
    <text evidence="1">The sequence shown here is derived from an EMBL/GenBank/DDBJ whole genome shotgun (WGS) entry which is preliminary data.</text>
</comment>
<organism evidence="1 2">
    <name type="scientific">Streptomyces cellostaticus</name>
    <dbReference type="NCBI Taxonomy" id="67285"/>
    <lineage>
        <taxon>Bacteria</taxon>
        <taxon>Bacillati</taxon>
        <taxon>Actinomycetota</taxon>
        <taxon>Actinomycetes</taxon>
        <taxon>Kitasatosporales</taxon>
        <taxon>Streptomycetaceae</taxon>
        <taxon>Streptomyces</taxon>
    </lineage>
</organism>
<dbReference type="AlphaFoldDB" id="A0A124HCJ2"/>
<accession>A0A124HCJ2</accession>
<proteinExistence type="predicted"/>
<name>A0A124HCJ2_9ACTN</name>
<dbReference type="Proteomes" id="UP000054241">
    <property type="component" value="Unassembled WGS sequence"/>
</dbReference>
<reference evidence="1 2" key="1">
    <citation type="submission" date="2015-10" db="EMBL/GenBank/DDBJ databases">
        <title>Draft genome sequence of Streptomyces cellostaticus DSM 40189, type strain for the species Streptomyces cellostaticus.</title>
        <authorList>
            <person name="Ruckert C."/>
            <person name="Winkler A."/>
            <person name="Kalinowski J."/>
            <person name="Kampfer P."/>
            <person name="Glaeser S."/>
        </authorList>
    </citation>
    <scope>NUCLEOTIDE SEQUENCE [LARGE SCALE GENOMIC DNA]</scope>
    <source>
        <strain evidence="1 2">DSM 40189</strain>
    </source>
</reference>
<dbReference type="OrthoDB" id="9932374at2"/>
<dbReference type="EMBL" id="LMWL01000036">
    <property type="protein sequence ID" value="KUM94581.1"/>
    <property type="molecule type" value="Genomic_DNA"/>
</dbReference>
<evidence type="ECO:0000313" key="1">
    <source>
        <dbReference type="EMBL" id="KUM94581.1"/>
    </source>
</evidence>
<gene>
    <name evidence="1" type="ORF">AQI88_20540</name>
</gene>
<sequence length="133" mass="14268">MNAGSAGGHSDPANVFNIGWRDPDSLRVLCRVAGEAGFLDGVEVLSLATSPTERELLLTVAVTEDLVLASTRFTWSEVEPPDGMAGIEAAHHVLGRLAEIARRARAGLSAYTWLRVASELQQVRVLLQQACTD</sequence>
<keyword evidence="2" id="KW-1185">Reference proteome</keyword>
<evidence type="ECO:0000313" key="2">
    <source>
        <dbReference type="Proteomes" id="UP000054241"/>
    </source>
</evidence>